<accession>A0ACC0B025</accession>
<reference evidence="2" key="1">
    <citation type="journal article" date="2023" name="Nat. Plants">
        <title>Single-cell RNA sequencing provides a high-resolution roadmap for understanding the multicellular compartmentation of specialized metabolism.</title>
        <authorList>
            <person name="Sun S."/>
            <person name="Shen X."/>
            <person name="Li Y."/>
            <person name="Li Y."/>
            <person name="Wang S."/>
            <person name="Li R."/>
            <person name="Zhang H."/>
            <person name="Shen G."/>
            <person name="Guo B."/>
            <person name="Wei J."/>
            <person name="Xu J."/>
            <person name="St-Pierre B."/>
            <person name="Chen S."/>
            <person name="Sun C."/>
        </authorList>
    </citation>
    <scope>NUCLEOTIDE SEQUENCE [LARGE SCALE GENOMIC DNA]</scope>
</reference>
<protein>
    <submittedName>
        <fullName evidence="1">Uncharacterized protein</fullName>
    </submittedName>
</protein>
<evidence type="ECO:0000313" key="1">
    <source>
        <dbReference type="EMBL" id="KAI5665945.1"/>
    </source>
</evidence>
<evidence type="ECO:0000313" key="2">
    <source>
        <dbReference type="Proteomes" id="UP001060085"/>
    </source>
</evidence>
<dbReference type="Proteomes" id="UP001060085">
    <property type="component" value="Linkage Group LG04"/>
</dbReference>
<proteinExistence type="predicted"/>
<sequence>MGEMKVFDKFLQIELKSRDHKVTTYNLREGIYMVKFLIRVDVCRENDTRANTYVSDIYSQEMYRKTYQSNFYPVGHEDFWRDAPYNLTFHPPNMNNEPGRKHDTRFGRKLIIEIRILPEDVADVACRDIIQKIL</sequence>
<name>A0ACC0B025_CATRO</name>
<gene>
    <name evidence="1" type="ORF">M9H77_15798</name>
</gene>
<comment type="caution">
    <text evidence="1">The sequence shown here is derived from an EMBL/GenBank/DDBJ whole genome shotgun (WGS) entry which is preliminary data.</text>
</comment>
<dbReference type="EMBL" id="CM044704">
    <property type="protein sequence ID" value="KAI5665945.1"/>
    <property type="molecule type" value="Genomic_DNA"/>
</dbReference>
<organism evidence="1 2">
    <name type="scientific">Catharanthus roseus</name>
    <name type="common">Madagascar periwinkle</name>
    <name type="synonym">Vinca rosea</name>
    <dbReference type="NCBI Taxonomy" id="4058"/>
    <lineage>
        <taxon>Eukaryota</taxon>
        <taxon>Viridiplantae</taxon>
        <taxon>Streptophyta</taxon>
        <taxon>Embryophyta</taxon>
        <taxon>Tracheophyta</taxon>
        <taxon>Spermatophyta</taxon>
        <taxon>Magnoliopsida</taxon>
        <taxon>eudicotyledons</taxon>
        <taxon>Gunneridae</taxon>
        <taxon>Pentapetalae</taxon>
        <taxon>asterids</taxon>
        <taxon>lamiids</taxon>
        <taxon>Gentianales</taxon>
        <taxon>Apocynaceae</taxon>
        <taxon>Rauvolfioideae</taxon>
        <taxon>Vinceae</taxon>
        <taxon>Catharanthinae</taxon>
        <taxon>Catharanthus</taxon>
    </lineage>
</organism>
<keyword evidence="2" id="KW-1185">Reference proteome</keyword>